<feature type="region of interest" description="Disordered" evidence="1">
    <location>
        <begin position="1"/>
        <end position="23"/>
    </location>
</feature>
<sequence>MFNICPVPSRAPKDGARDQDRGHRDVYRLRDGHDMVQRDVVPQLLLRGSGSNSAAATREVEQQVLAPVPAADVLAPADARGRSPVRQRSPRVGRRRSMEGLNLQPPLSPTSALNAWLCSKRDSTRASLHVLASGCPDLIDFCSPNAMLRPLNTPSPSRPPGFEASPTPPLLCSGPPRRTPSPPRVRQSAAVRKILEELQELFVPAQEPLLPSPPPVRPSARRKTLAGMAICNKGGGISLRRSSARLRADRHAPVAKRAEALVCRSLGIVQNGEDITVQAMDNFAKKFKDRLPDDVIGAMRALFKLDDDRIYAAEAGLIAHGGPNALDHVDEATA</sequence>
<feature type="compositionally biased region" description="Basic residues" evidence="1">
    <location>
        <begin position="83"/>
        <end position="95"/>
    </location>
</feature>
<reference evidence="3" key="1">
    <citation type="journal article" date="2014" name="Science">
        <title>Ancient hybridizations among the ancestral genomes of bread wheat.</title>
        <authorList>
            <consortium name="International Wheat Genome Sequencing Consortium,"/>
            <person name="Marcussen T."/>
            <person name="Sandve S.R."/>
            <person name="Heier L."/>
            <person name="Spannagl M."/>
            <person name="Pfeifer M."/>
            <person name="Jakobsen K.S."/>
            <person name="Wulff B.B."/>
            <person name="Steuernagel B."/>
            <person name="Mayer K.F."/>
            <person name="Olsen O.A."/>
        </authorList>
    </citation>
    <scope>NUCLEOTIDE SEQUENCE [LARGE SCALE GENOMIC DNA]</scope>
    <source>
        <strain evidence="3">cv. AL8/78</strain>
    </source>
</reference>
<dbReference type="EnsemblPlants" id="AET3Gv20642100.7">
    <property type="protein sequence ID" value="AET3Gv20642100.7"/>
    <property type="gene ID" value="AET3Gv20642100"/>
</dbReference>
<keyword evidence="3" id="KW-1185">Reference proteome</keyword>
<evidence type="ECO:0000256" key="1">
    <source>
        <dbReference type="SAM" id="MobiDB-lite"/>
    </source>
</evidence>
<reference evidence="2" key="3">
    <citation type="journal article" date="2017" name="Nature">
        <title>Genome sequence of the progenitor of the wheat D genome Aegilops tauschii.</title>
        <authorList>
            <person name="Luo M.C."/>
            <person name="Gu Y.Q."/>
            <person name="Puiu D."/>
            <person name="Wang H."/>
            <person name="Twardziok S.O."/>
            <person name="Deal K.R."/>
            <person name="Huo N."/>
            <person name="Zhu T."/>
            <person name="Wang L."/>
            <person name="Wang Y."/>
            <person name="McGuire P.E."/>
            <person name="Liu S."/>
            <person name="Long H."/>
            <person name="Ramasamy R.K."/>
            <person name="Rodriguez J.C."/>
            <person name="Van S.L."/>
            <person name="Yuan L."/>
            <person name="Wang Z."/>
            <person name="Xia Z."/>
            <person name="Xiao L."/>
            <person name="Anderson O.D."/>
            <person name="Ouyang S."/>
            <person name="Liang Y."/>
            <person name="Zimin A.V."/>
            <person name="Pertea G."/>
            <person name="Qi P."/>
            <person name="Bennetzen J.L."/>
            <person name="Dai X."/>
            <person name="Dawson M.W."/>
            <person name="Muller H.G."/>
            <person name="Kugler K."/>
            <person name="Rivarola-Duarte L."/>
            <person name="Spannagl M."/>
            <person name="Mayer K.F.X."/>
            <person name="Lu F.H."/>
            <person name="Bevan M.W."/>
            <person name="Leroy P."/>
            <person name="Li P."/>
            <person name="You F.M."/>
            <person name="Sun Q."/>
            <person name="Liu Z."/>
            <person name="Lyons E."/>
            <person name="Wicker T."/>
            <person name="Salzberg S.L."/>
            <person name="Devos K.M."/>
            <person name="Dvorak J."/>
        </authorList>
    </citation>
    <scope>NUCLEOTIDE SEQUENCE [LARGE SCALE GENOMIC DNA]</scope>
    <source>
        <strain evidence="2">cv. AL8/78</strain>
    </source>
</reference>
<organism evidence="2 3">
    <name type="scientific">Aegilops tauschii subsp. strangulata</name>
    <name type="common">Goatgrass</name>
    <dbReference type="NCBI Taxonomy" id="200361"/>
    <lineage>
        <taxon>Eukaryota</taxon>
        <taxon>Viridiplantae</taxon>
        <taxon>Streptophyta</taxon>
        <taxon>Embryophyta</taxon>
        <taxon>Tracheophyta</taxon>
        <taxon>Spermatophyta</taxon>
        <taxon>Magnoliopsida</taxon>
        <taxon>Liliopsida</taxon>
        <taxon>Poales</taxon>
        <taxon>Poaceae</taxon>
        <taxon>BOP clade</taxon>
        <taxon>Pooideae</taxon>
        <taxon>Triticodae</taxon>
        <taxon>Triticeae</taxon>
        <taxon>Triticinae</taxon>
        <taxon>Aegilops</taxon>
    </lineage>
</organism>
<dbReference type="Gramene" id="AET3Gv20642100.7">
    <property type="protein sequence ID" value="AET3Gv20642100.7"/>
    <property type="gene ID" value="AET3Gv20642100"/>
</dbReference>
<dbReference type="AlphaFoldDB" id="A0A453FCR7"/>
<dbReference type="Proteomes" id="UP000015105">
    <property type="component" value="Chromosome 3D"/>
</dbReference>
<proteinExistence type="predicted"/>
<feature type="region of interest" description="Disordered" evidence="1">
    <location>
        <begin position="152"/>
        <end position="184"/>
    </location>
</feature>
<accession>A0A453FCR7</accession>
<feature type="compositionally biased region" description="Basic and acidic residues" evidence="1">
    <location>
        <begin position="11"/>
        <end position="23"/>
    </location>
</feature>
<evidence type="ECO:0000313" key="2">
    <source>
        <dbReference type="EnsemblPlants" id="AET3Gv20642100.7"/>
    </source>
</evidence>
<reference evidence="2" key="4">
    <citation type="submission" date="2019-03" db="UniProtKB">
        <authorList>
            <consortium name="EnsemblPlants"/>
        </authorList>
    </citation>
    <scope>IDENTIFICATION</scope>
</reference>
<protein>
    <submittedName>
        <fullName evidence="2">Uncharacterized protein</fullName>
    </submittedName>
</protein>
<evidence type="ECO:0000313" key="3">
    <source>
        <dbReference type="Proteomes" id="UP000015105"/>
    </source>
</evidence>
<feature type="region of interest" description="Disordered" evidence="1">
    <location>
        <begin position="75"/>
        <end position="106"/>
    </location>
</feature>
<name>A0A453FCR7_AEGTS</name>
<reference evidence="3" key="2">
    <citation type="journal article" date="2017" name="Nat. Plants">
        <title>The Aegilops tauschii genome reveals multiple impacts of transposons.</title>
        <authorList>
            <person name="Zhao G."/>
            <person name="Zou C."/>
            <person name="Li K."/>
            <person name="Wang K."/>
            <person name="Li T."/>
            <person name="Gao L."/>
            <person name="Zhang X."/>
            <person name="Wang H."/>
            <person name="Yang Z."/>
            <person name="Liu X."/>
            <person name="Jiang W."/>
            <person name="Mao L."/>
            <person name="Kong X."/>
            <person name="Jiao Y."/>
            <person name="Jia J."/>
        </authorList>
    </citation>
    <scope>NUCLEOTIDE SEQUENCE [LARGE SCALE GENOMIC DNA]</scope>
    <source>
        <strain evidence="3">cv. AL8/78</strain>
    </source>
</reference>
<reference evidence="2" key="5">
    <citation type="journal article" date="2021" name="G3 (Bethesda)">
        <title>Aegilops tauschii genome assembly Aet v5.0 features greater sequence contiguity and improved annotation.</title>
        <authorList>
            <person name="Wang L."/>
            <person name="Zhu T."/>
            <person name="Rodriguez J.C."/>
            <person name="Deal K.R."/>
            <person name="Dubcovsky J."/>
            <person name="McGuire P.E."/>
            <person name="Lux T."/>
            <person name="Spannagl M."/>
            <person name="Mayer K.F.X."/>
            <person name="Baldrich P."/>
            <person name="Meyers B.C."/>
            <person name="Huo N."/>
            <person name="Gu Y.Q."/>
            <person name="Zhou H."/>
            <person name="Devos K.M."/>
            <person name="Bennetzen J.L."/>
            <person name="Unver T."/>
            <person name="Budak H."/>
            <person name="Gulick P.J."/>
            <person name="Galiba G."/>
            <person name="Kalapos B."/>
            <person name="Nelson D.R."/>
            <person name="Li P."/>
            <person name="You F.M."/>
            <person name="Luo M.C."/>
            <person name="Dvorak J."/>
        </authorList>
    </citation>
    <scope>NUCLEOTIDE SEQUENCE [LARGE SCALE GENOMIC DNA]</scope>
    <source>
        <strain evidence="2">cv. AL8/78</strain>
    </source>
</reference>